<evidence type="ECO:0000256" key="2">
    <source>
        <dbReference type="ARBA" id="ARBA00022487"/>
    </source>
</evidence>
<keyword evidence="4" id="KW-0732">Signal</keyword>
<evidence type="ECO:0000313" key="6">
    <source>
        <dbReference type="EMBL" id="RCN34670.1"/>
    </source>
</evidence>
<protein>
    <recommendedName>
        <fullName evidence="4">Carboxylic ester hydrolase</fullName>
        <ecNumber evidence="4">3.1.1.-</ecNumber>
    </recommendedName>
</protein>
<dbReference type="InterPro" id="IPR019819">
    <property type="entry name" value="Carboxylesterase_B_CS"/>
</dbReference>
<dbReference type="Gene3D" id="3.40.50.1820">
    <property type="entry name" value="alpha/beta hydrolase"/>
    <property type="match status" value="2"/>
</dbReference>
<dbReference type="PANTHER" id="PTHR44590">
    <property type="entry name" value="CARBOXYLIC ESTER HYDROLASE-RELATED"/>
    <property type="match status" value="1"/>
</dbReference>
<feature type="domain" description="Carboxylesterase type B" evidence="5">
    <location>
        <begin position="314"/>
        <end position="476"/>
    </location>
</feature>
<evidence type="ECO:0000256" key="3">
    <source>
        <dbReference type="ARBA" id="ARBA00022801"/>
    </source>
</evidence>
<name>A0A368FV36_ANCCA</name>
<dbReference type="PROSITE" id="PS00941">
    <property type="entry name" value="CARBOXYLESTERASE_B_2"/>
    <property type="match status" value="1"/>
</dbReference>
<dbReference type="EC" id="3.1.1.-" evidence="4"/>
<dbReference type="SUPFAM" id="SSF53474">
    <property type="entry name" value="alpha/beta-Hydrolases"/>
    <property type="match status" value="1"/>
</dbReference>
<evidence type="ECO:0000259" key="5">
    <source>
        <dbReference type="Pfam" id="PF00135"/>
    </source>
</evidence>
<dbReference type="Proteomes" id="UP000252519">
    <property type="component" value="Unassembled WGS sequence"/>
</dbReference>
<gene>
    <name evidence="6" type="ORF">ANCCAN_19489</name>
</gene>
<dbReference type="PROSITE" id="PS00122">
    <property type="entry name" value="CARBOXYLESTERASE_B_1"/>
    <property type="match status" value="1"/>
</dbReference>
<evidence type="ECO:0000256" key="4">
    <source>
        <dbReference type="RuleBase" id="RU361235"/>
    </source>
</evidence>
<dbReference type="STRING" id="29170.A0A368FV36"/>
<dbReference type="EMBL" id="JOJR01000756">
    <property type="protein sequence ID" value="RCN34670.1"/>
    <property type="molecule type" value="Genomic_DNA"/>
</dbReference>
<dbReference type="OrthoDB" id="6846267at2759"/>
<comment type="similarity">
    <text evidence="1 4">Belongs to the type-B carboxylesterase/lipase family.</text>
</comment>
<keyword evidence="2" id="KW-0719">Serine esterase</keyword>
<accession>A0A368FV36</accession>
<keyword evidence="7" id="KW-1185">Reference proteome</keyword>
<feature type="signal peptide" evidence="4">
    <location>
        <begin position="1"/>
        <end position="17"/>
    </location>
</feature>
<dbReference type="Pfam" id="PF00135">
    <property type="entry name" value="COesterase"/>
    <property type="match status" value="2"/>
</dbReference>
<dbReference type="InterPro" id="IPR019826">
    <property type="entry name" value="Carboxylesterase_B_AS"/>
</dbReference>
<proteinExistence type="inferred from homology"/>
<feature type="domain" description="Carboxylesterase type B" evidence="5">
    <location>
        <begin position="81"/>
        <end position="302"/>
    </location>
</feature>
<dbReference type="AlphaFoldDB" id="A0A368FV36"/>
<dbReference type="PANTHER" id="PTHR44590:SF4">
    <property type="entry name" value="CARBOXYLIC ESTER HYDROLASE"/>
    <property type="match status" value="1"/>
</dbReference>
<dbReference type="GO" id="GO:0052689">
    <property type="term" value="F:carboxylic ester hydrolase activity"/>
    <property type="evidence" value="ECO:0007669"/>
    <property type="project" value="UniProtKB-KW"/>
</dbReference>
<feature type="chain" id="PRO_5016479108" description="Carboxylic ester hydrolase" evidence="4">
    <location>
        <begin position="18"/>
        <end position="503"/>
    </location>
</feature>
<evidence type="ECO:0000256" key="1">
    <source>
        <dbReference type="ARBA" id="ARBA00005964"/>
    </source>
</evidence>
<reference evidence="6 7" key="1">
    <citation type="submission" date="2014-10" db="EMBL/GenBank/DDBJ databases">
        <title>Draft genome of the hookworm Ancylostoma caninum.</title>
        <authorList>
            <person name="Mitreva M."/>
        </authorList>
    </citation>
    <scope>NUCLEOTIDE SEQUENCE [LARGE SCALE GENOMIC DNA]</scope>
    <source>
        <strain evidence="6 7">Baltimore</strain>
    </source>
</reference>
<sequence length="503" mass="56904">MVLFLVLVSYILVVSSAQVLELTPGKILGFDHETKKGEFAEVFLNVPYVSPPIGDLRFEVDFIASFWNFPNEINDSWMSLQKPIPPKPWKGLRDGTKFGASCIQLLREFTPPTEQTSEDCLTLNIIRPKKEAPQTGFPILFWVHGGGYEAGSAPFYGYQGFADIYAAQDVIVVTIQYRLGVYGFFSTGDSQMPGNLGLWDMAEALMFIHANAENFGGDPRSITVWGHSAGSAAVGQLILSPITRDYIVRSIEMSGSPWGSWSLGSSVANNSLELAQALGCYSNIKACMKQKTIEEIYNGIEQVEAVKKVYIGAHLEELLNDIVSYYVDRDEEQHFEFYVDRYTEFLSDLLFVVPSADGILARRAAGWDMYAYSLDHYNEAIWDKDVPKRLKGAPHGCEFQYTKAMSFCKKFHMDEEEQVVADVFRQSFIEFVRIGDPSNEHEVWLEVGEGKDLRYMQITPNPLMKLGFYNGSTSFWHEMRKFDFDMVQTLPTTTSPKQTKQEL</sequence>
<dbReference type="InterPro" id="IPR002018">
    <property type="entry name" value="CarbesteraseB"/>
</dbReference>
<keyword evidence="3 4" id="KW-0378">Hydrolase</keyword>
<organism evidence="6 7">
    <name type="scientific">Ancylostoma caninum</name>
    <name type="common">Dog hookworm</name>
    <dbReference type="NCBI Taxonomy" id="29170"/>
    <lineage>
        <taxon>Eukaryota</taxon>
        <taxon>Metazoa</taxon>
        <taxon>Ecdysozoa</taxon>
        <taxon>Nematoda</taxon>
        <taxon>Chromadorea</taxon>
        <taxon>Rhabditida</taxon>
        <taxon>Rhabditina</taxon>
        <taxon>Rhabditomorpha</taxon>
        <taxon>Strongyloidea</taxon>
        <taxon>Ancylostomatidae</taxon>
        <taxon>Ancylostomatinae</taxon>
        <taxon>Ancylostoma</taxon>
    </lineage>
</organism>
<evidence type="ECO:0000313" key="7">
    <source>
        <dbReference type="Proteomes" id="UP000252519"/>
    </source>
</evidence>
<dbReference type="InterPro" id="IPR029058">
    <property type="entry name" value="AB_hydrolase_fold"/>
</dbReference>
<comment type="caution">
    <text evidence="6">The sequence shown here is derived from an EMBL/GenBank/DDBJ whole genome shotgun (WGS) entry which is preliminary data.</text>
</comment>